<comment type="similarity">
    <text evidence="3">Belongs to the COX11/CtaG family.</text>
</comment>
<dbReference type="SUPFAM" id="SSF110111">
    <property type="entry name" value="Ctag/Cox11"/>
    <property type="match status" value="1"/>
</dbReference>
<evidence type="ECO:0000256" key="6">
    <source>
        <dbReference type="ARBA" id="ARBA00022968"/>
    </source>
</evidence>
<evidence type="ECO:0000256" key="1">
    <source>
        <dbReference type="ARBA" id="ARBA00004007"/>
    </source>
</evidence>
<evidence type="ECO:0000256" key="3">
    <source>
        <dbReference type="ARBA" id="ARBA00009620"/>
    </source>
</evidence>
<gene>
    <name evidence="11" type="primary">ctaG</name>
    <name evidence="11" type="ORF">SIN8267_03132</name>
</gene>
<dbReference type="Gene3D" id="2.60.370.10">
    <property type="entry name" value="Ctag/Cox11"/>
    <property type="match status" value="1"/>
</dbReference>
<evidence type="ECO:0000256" key="5">
    <source>
        <dbReference type="ARBA" id="ARBA00022692"/>
    </source>
</evidence>
<keyword evidence="5 10" id="KW-0812">Transmembrane</keyword>
<evidence type="ECO:0000256" key="9">
    <source>
        <dbReference type="ARBA" id="ARBA00023136"/>
    </source>
</evidence>
<evidence type="ECO:0000256" key="7">
    <source>
        <dbReference type="ARBA" id="ARBA00022989"/>
    </source>
</evidence>
<accession>A0ABN8EPU3</accession>
<protein>
    <recommendedName>
        <fullName evidence="4">Cytochrome c oxidase assembly protein CtaG</fullName>
    </recommendedName>
</protein>
<keyword evidence="12" id="KW-1185">Reference proteome</keyword>
<keyword evidence="8" id="KW-0186">Copper</keyword>
<dbReference type="PANTHER" id="PTHR21320">
    <property type="entry name" value="CYTOCHROME C OXIDASE ASSEMBLY PROTEIN COX11-RELATED"/>
    <property type="match status" value="1"/>
</dbReference>
<evidence type="ECO:0000313" key="11">
    <source>
        <dbReference type="EMBL" id="CAH0992993.1"/>
    </source>
</evidence>
<comment type="caution">
    <text evidence="11">The sequence shown here is derived from an EMBL/GenBank/DDBJ whole genome shotgun (WGS) entry which is preliminary data.</text>
</comment>
<evidence type="ECO:0000256" key="8">
    <source>
        <dbReference type="ARBA" id="ARBA00023008"/>
    </source>
</evidence>
<comment type="function">
    <text evidence="1">Exerts its effect at some terminal stage of cytochrome c oxidase synthesis, probably by being involved in the insertion of the copper B into subunit I.</text>
</comment>
<dbReference type="PIRSF" id="PIRSF005413">
    <property type="entry name" value="COX11"/>
    <property type="match status" value="1"/>
</dbReference>
<evidence type="ECO:0000256" key="10">
    <source>
        <dbReference type="SAM" id="Phobius"/>
    </source>
</evidence>
<feature type="transmembrane region" description="Helical" evidence="10">
    <location>
        <begin position="12"/>
        <end position="31"/>
    </location>
</feature>
<keyword evidence="6" id="KW-0735">Signal-anchor</keyword>
<organism evidence="11 12">
    <name type="scientific">Sinobacterium norvegicum</name>
    <dbReference type="NCBI Taxonomy" id="1641715"/>
    <lineage>
        <taxon>Bacteria</taxon>
        <taxon>Pseudomonadati</taxon>
        <taxon>Pseudomonadota</taxon>
        <taxon>Gammaproteobacteria</taxon>
        <taxon>Cellvibrionales</taxon>
        <taxon>Spongiibacteraceae</taxon>
        <taxon>Sinobacterium</taxon>
    </lineage>
</organism>
<keyword evidence="7 10" id="KW-1133">Transmembrane helix</keyword>
<evidence type="ECO:0000313" key="12">
    <source>
        <dbReference type="Proteomes" id="UP000838100"/>
    </source>
</evidence>
<evidence type="ECO:0000256" key="4">
    <source>
        <dbReference type="ARBA" id="ARBA00015384"/>
    </source>
</evidence>
<evidence type="ECO:0000256" key="2">
    <source>
        <dbReference type="ARBA" id="ARBA00004382"/>
    </source>
</evidence>
<dbReference type="InterPro" id="IPR023471">
    <property type="entry name" value="CtaG/Cox11_dom_sf"/>
</dbReference>
<dbReference type="Proteomes" id="UP000838100">
    <property type="component" value="Unassembled WGS sequence"/>
</dbReference>
<dbReference type="InterPro" id="IPR007533">
    <property type="entry name" value="Cyt_c_oxidase_assmbl_CtaG"/>
</dbReference>
<comment type="subcellular location">
    <subcellularLocation>
        <location evidence="2">Cell inner membrane</location>
        <topology evidence="2">Single-pass type II membrane protein</topology>
        <orientation evidence="2">Periplasmic side</orientation>
    </subcellularLocation>
</comment>
<reference evidence="11" key="1">
    <citation type="submission" date="2021-12" db="EMBL/GenBank/DDBJ databases">
        <authorList>
            <person name="Rodrigo-Torres L."/>
            <person name="Arahal R. D."/>
            <person name="Lucena T."/>
        </authorList>
    </citation>
    <scope>NUCLEOTIDE SEQUENCE</scope>
    <source>
        <strain evidence="11">CECT 8267</strain>
    </source>
</reference>
<dbReference type="Pfam" id="PF04442">
    <property type="entry name" value="CtaG_Cox11"/>
    <property type="match status" value="1"/>
</dbReference>
<keyword evidence="9 10" id="KW-0472">Membrane</keyword>
<dbReference type="RefSeq" id="WP_237445676.1">
    <property type="nucleotide sequence ID" value="NZ_CAKLPX010000004.1"/>
</dbReference>
<proteinExistence type="inferred from homology"/>
<sequence length="183" mass="20242">MAETSITQTVKKLFLLTAAMFGFGFLLVPIYDVLCDVTGLNGKTSGTKYESVEAAVDETRTVKIQFIAMNNDQMMWSFSPNDRELSVHPGALTNTAFYAKNPLSKTMIAQAVPSVSPSRAAAYFHKTECFCFNQQTLEAGTEIDMPLRFVVDQELPKDIHTITLSYTLFDVTEGFGNNKVATN</sequence>
<dbReference type="EMBL" id="CAKLPX010000004">
    <property type="protein sequence ID" value="CAH0992993.1"/>
    <property type="molecule type" value="Genomic_DNA"/>
</dbReference>
<name>A0ABN8EPU3_9GAMM</name>
<dbReference type="PANTHER" id="PTHR21320:SF3">
    <property type="entry name" value="CYTOCHROME C OXIDASE ASSEMBLY PROTEIN COX11, MITOCHONDRIAL-RELATED"/>
    <property type="match status" value="1"/>
</dbReference>
<dbReference type="NCBIfam" id="NF003465">
    <property type="entry name" value="PRK05089.1"/>
    <property type="match status" value="1"/>
</dbReference>